<evidence type="ECO:0000256" key="1">
    <source>
        <dbReference type="ARBA" id="ARBA00022723"/>
    </source>
</evidence>
<dbReference type="eggNOG" id="ENOG502S40Q">
    <property type="taxonomic scope" value="Eukaryota"/>
</dbReference>
<organism evidence="6 7">
    <name type="scientific">Morus notabilis</name>
    <dbReference type="NCBI Taxonomy" id="981085"/>
    <lineage>
        <taxon>Eukaryota</taxon>
        <taxon>Viridiplantae</taxon>
        <taxon>Streptophyta</taxon>
        <taxon>Embryophyta</taxon>
        <taxon>Tracheophyta</taxon>
        <taxon>Spermatophyta</taxon>
        <taxon>Magnoliopsida</taxon>
        <taxon>eudicotyledons</taxon>
        <taxon>Gunneridae</taxon>
        <taxon>Pentapetalae</taxon>
        <taxon>rosids</taxon>
        <taxon>fabids</taxon>
        <taxon>Rosales</taxon>
        <taxon>Moraceae</taxon>
        <taxon>Moreae</taxon>
        <taxon>Morus</taxon>
    </lineage>
</organism>
<dbReference type="SUPFAM" id="SSF47473">
    <property type="entry name" value="EF-hand"/>
    <property type="match status" value="1"/>
</dbReference>
<feature type="domain" description="EF-hand" evidence="5">
    <location>
        <begin position="18"/>
        <end position="53"/>
    </location>
</feature>
<evidence type="ECO:0000313" key="7">
    <source>
        <dbReference type="Proteomes" id="UP000030645"/>
    </source>
</evidence>
<reference evidence="7" key="1">
    <citation type="submission" date="2013-01" db="EMBL/GenBank/DDBJ databases">
        <title>Draft Genome Sequence of a Mulberry Tree, Morus notabilis C.K. Schneid.</title>
        <authorList>
            <person name="He N."/>
            <person name="Zhao S."/>
        </authorList>
    </citation>
    <scope>NUCLEOTIDE SEQUENCE</scope>
</reference>
<proteinExistence type="predicted"/>
<accession>W9SGG1</accession>
<dbReference type="Proteomes" id="UP000030645">
    <property type="component" value="Unassembled WGS sequence"/>
</dbReference>
<dbReference type="InterPro" id="IPR043145">
    <property type="entry name" value="Znf_ZZ_sf"/>
</dbReference>
<dbReference type="OrthoDB" id="8785703at2759"/>
<dbReference type="KEGG" id="mnt:21393041"/>
<dbReference type="SUPFAM" id="SSF57850">
    <property type="entry name" value="RING/U-box"/>
    <property type="match status" value="1"/>
</dbReference>
<dbReference type="InterPro" id="IPR011992">
    <property type="entry name" value="EF-hand-dom_pair"/>
</dbReference>
<sequence length="195" mass="22331">MEELRRAAVAYYNNSCPDFQNKAWEFFKSMDTDGDGRIRFAEFNQFLHWSGYGFVDRNWFVHLDANRDGCLDFWEVLTLYYVLKTRGVWCAQCHTQLHGLYFTCVECFDAACSYDLCSDCYSHRNFSHYHSLFLDSFVLLRSKLGTPGQNVNMAITQPAQNEISSNSANFWLNALDVALSVANIAQTLAAGCSIM</sequence>
<dbReference type="PROSITE" id="PS00018">
    <property type="entry name" value="EF_HAND_1"/>
    <property type="match status" value="1"/>
</dbReference>
<dbReference type="Pfam" id="PF13405">
    <property type="entry name" value="EF-hand_6"/>
    <property type="match status" value="1"/>
</dbReference>
<dbReference type="GO" id="GO:0008270">
    <property type="term" value="F:zinc ion binding"/>
    <property type="evidence" value="ECO:0007669"/>
    <property type="project" value="UniProtKB-KW"/>
</dbReference>
<dbReference type="STRING" id="981085.W9SGG1"/>
<keyword evidence="4" id="KW-0106">Calcium</keyword>
<dbReference type="GO" id="GO:0005509">
    <property type="term" value="F:calcium ion binding"/>
    <property type="evidence" value="ECO:0007669"/>
    <property type="project" value="InterPro"/>
</dbReference>
<evidence type="ECO:0000259" key="5">
    <source>
        <dbReference type="PROSITE" id="PS50222"/>
    </source>
</evidence>
<evidence type="ECO:0000256" key="3">
    <source>
        <dbReference type="ARBA" id="ARBA00022833"/>
    </source>
</evidence>
<evidence type="ECO:0000256" key="2">
    <source>
        <dbReference type="ARBA" id="ARBA00022771"/>
    </source>
</evidence>
<evidence type="ECO:0000313" key="6">
    <source>
        <dbReference type="EMBL" id="EXC27697.1"/>
    </source>
</evidence>
<keyword evidence="3" id="KW-0862">Zinc</keyword>
<dbReference type="PROSITE" id="PS50222">
    <property type="entry name" value="EF_HAND_2"/>
    <property type="match status" value="1"/>
</dbReference>
<dbReference type="AlphaFoldDB" id="W9SGG1"/>
<evidence type="ECO:0000256" key="4">
    <source>
        <dbReference type="ARBA" id="ARBA00022837"/>
    </source>
</evidence>
<dbReference type="EMBL" id="KE346153">
    <property type="protein sequence ID" value="EXC27697.1"/>
    <property type="molecule type" value="Genomic_DNA"/>
</dbReference>
<protein>
    <recommendedName>
        <fullName evidence="5">EF-hand domain-containing protein</fullName>
    </recommendedName>
</protein>
<dbReference type="InterPro" id="IPR018247">
    <property type="entry name" value="EF_Hand_1_Ca_BS"/>
</dbReference>
<dbReference type="Gene3D" id="1.10.238.10">
    <property type="entry name" value="EF-hand"/>
    <property type="match status" value="1"/>
</dbReference>
<keyword evidence="7" id="KW-1185">Reference proteome</keyword>
<name>W9SGG1_9ROSA</name>
<gene>
    <name evidence="6" type="ORF">L484_009721</name>
</gene>
<dbReference type="Gene3D" id="3.30.60.90">
    <property type="match status" value="1"/>
</dbReference>
<keyword evidence="2" id="KW-0863">Zinc-finger</keyword>
<keyword evidence="1" id="KW-0479">Metal-binding</keyword>
<dbReference type="CDD" id="cd00051">
    <property type="entry name" value="EFh"/>
    <property type="match status" value="1"/>
</dbReference>
<dbReference type="InterPro" id="IPR002048">
    <property type="entry name" value="EF_hand_dom"/>
</dbReference>